<keyword evidence="8 9" id="KW-0472">Membrane</keyword>
<evidence type="ECO:0000256" key="9">
    <source>
        <dbReference type="RuleBase" id="RU365093"/>
    </source>
</evidence>
<evidence type="ECO:0000256" key="1">
    <source>
        <dbReference type="ARBA" id="ARBA00004377"/>
    </source>
</evidence>
<evidence type="ECO:0000259" key="11">
    <source>
        <dbReference type="Pfam" id="PF25994"/>
    </source>
</evidence>
<keyword evidence="10" id="KW-0175">Coiled coil</keyword>
<dbReference type="EMBL" id="JABWCV010000002">
    <property type="protein sequence ID" value="NVF12950.1"/>
    <property type="molecule type" value="Genomic_DNA"/>
</dbReference>
<proteinExistence type="inferred from homology"/>
<protein>
    <recommendedName>
        <fullName evidence="9">Membrane fusion protein (MFP) family protein</fullName>
    </recommendedName>
</protein>
<dbReference type="InterPro" id="IPR058781">
    <property type="entry name" value="HH_AprE-like"/>
</dbReference>
<evidence type="ECO:0000256" key="6">
    <source>
        <dbReference type="ARBA" id="ARBA00022692"/>
    </source>
</evidence>
<dbReference type="Pfam" id="PF25994">
    <property type="entry name" value="HH_AprE"/>
    <property type="match status" value="1"/>
</dbReference>
<evidence type="ECO:0000256" key="7">
    <source>
        <dbReference type="ARBA" id="ARBA00022989"/>
    </source>
</evidence>
<keyword evidence="4 9" id="KW-1003">Cell membrane</keyword>
<dbReference type="PRINTS" id="PR01490">
    <property type="entry name" value="RTXTOXIND"/>
</dbReference>
<organism evidence="13 14">
    <name type="scientific">Vreelandella maris</name>
    <dbReference type="NCBI Taxonomy" id="2729617"/>
    <lineage>
        <taxon>Bacteria</taxon>
        <taxon>Pseudomonadati</taxon>
        <taxon>Pseudomonadota</taxon>
        <taxon>Gammaproteobacteria</taxon>
        <taxon>Oceanospirillales</taxon>
        <taxon>Halomonadaceae</taxon>
        <taxon>Vreelandella</taxon>
    </lineage>
</organism>
<dbReference type="InterPro" id="IPR050739">
    <property type="entry name" value="MFP"/>
</dbReference>
<evidence type="ECO:0000256" key="2">
    <source>
        <dbReference type="ARBA" id="ARBA00009477"/>
    </source>
</evidence>
<evidence type="ECO:0000256" key="8">
    <source>
        <dbReference type="ARBA" id="ARBA00023136"/>
    </source>
</evidence>
<feature type="coiled-coil region" evidence="10">
    <location>
        <begin position="171"/>
        <end position="198"/>
    </location>
</feature>
<keyword evidence="5 9" id="KW-0997">Cell inner membrane</keyword>
<comment type="caution">
    <text evidence="13">The sequence shown here is derived from an EMBL/GenBank/DDBJ whole genome shotgun (WGS) entry which is preliminary data.</text>
</comment>
<dbReference type="GO" id="GO:0005886">
    <property type="term" value="C:plasma membrane"/>
    <property type="evidence" value="ECO:0007669"/>
    <property type="project" value="UniProtKB-SubCell"/>
</dbReference>
<evidence type="ECO:0000256" key="5">
    <source>
        <dbReference type="ARBA" id="ARBA00022519"/>
    </source>
</evidence>
<evidence type="ECO:0000313" key="13">
    <source>
        <dbReference type="EMBL" id="NVF12950.1"/>
    </source>
</evidence>
<evidence type="ECO:0000256" key="10">
    <source>
        <dbReference type="SAM" id="Coils"/>
    </source>
</evidence>
<reference evidence="13 14" key="1">
    <citation type="submission" date="2020-06" db="EMBL/GenBank/DDBJ databases">
        <title>Halomonas sp. QX-1 draft genome sequence.</title>
        <authorList>
            <person name="Qiu X."/>
        </authorList>
    </citation>
    <scope>NUCLEOTIDE SEQUENCE [LARGE SCALE GENOMIC DNA]</scope>
    <source>
        <strain evidence="13 14">QX-1</strain>
    </source>
</reference>
<dbReference type="InterPro" id="IPR010129">
    <property type="entry name" value="T1SS_HlyD"/>
</dbReference>
<gene>
    <name evidence="13" type="ORF">HUO07_02035</name>
</gene>
<dbReference type="GO" id="GO:0015031">
    <property type="term" value="P:protein transport"/>
    <property type="evidence" value="ECO:0007669"/>
    <property type="project" value="InterPro"/>
</dbReference>
<feature type="domain" description="AprE-like long alpha-helical hairpin" evidence="11">
    <location>
        <begin position="108"/>
        <end position="292"/>
    </location>
</feature>
<name>A0A7Y6R9P9_9GAMM</name>
<keyword evidence="6 9" id="KW-0812">Transmembrane</keyword>
<evidence type="ECO:0000256" key="3">
    <source>
        <dbReference type="ARBA" id="ARBA00022448"/>
    </source>
</evidence>
<evidence type="ECO:0000313" key="14">
    <source>
        <dbReference type="Proteomes" id="UP000589984"/>
    </source>
</evidence>
<sequence>MSTYDPSGAPLLEEKAKRLPNPENAFRLGPRIFVGTALALFLLLGAGGWAASAQLSGAVIAQGSVTVDQNLKSIQHRDGGIVSEIGIREGDFVNAGEVLIRLQDTQTKAELSIVRSKLMELAIRRARLLAERDGLAAIEFPSDLDADEAPDVFLGETRLFDGNRISRQSKKQQLELSIAQIEEEIKGLEAQQQSKDEEFRLVASEYESSRGLAERGMIARTLLVPMARDRARISGERGEIHASIARARTRMSEIRLQIIAVDENARTEAQRELSAVEAEFSELRDRHIAIEDRLARTDIRAPISGTVNELNIHTVGGVITPAEELATIVPEDAKLKVEVKLAPITIDQVWVGQPVRLRFTAFNQRTTPELKGEIVYVSPATSRDDVTGEIYYLGDVDVSAEELEKLGVTTLLPGMPVEVFITTEERTALTYFVKPITDQFSRAFREE</sequence>
<accession>A0A7Y6R9P9</accession>
<comment type="similarity">
    <text evidence="2 9">Belongs to the membrane fusion protein (MFP) (TC 8.A.1) family.</text>
</comment>
<dbReference type="AlphaFoldDB" id="A0A7Y6R9P9"/>
<comment type="subcellular location">
    <subcellularLocation>
        <location evidence="1 9">Cell inner membrane</location>
        <topology evidence="1 9">Single-pass membrane protein</topology>
    </subcellularLocation>
</comment>
<keyword evidence="14" id="KW-1185">Reference proteome</keyword>
<dbReference type="PANTHER" id="PTHR30386:SF17">
    <property type="entry name" value="ALKALINE PROTEASE SECRETION PROTEIN APRE"/>
    <property type="match status" value="1"/>
</dbReference>
<dbReference type="NCBIfam" id="TIGR01843">
    <property type="entry name" value="type_I_hlyD"/>
    <property type="match status" value="1"/>
</dbReference>
<dbReference type="Pfam" id="PF26002">
    <property type="entry name" value="Beta-barrel_AprE"/>
    <property type="match status" value="1"/>
</dbReference>
<dbReference type="Gene3D" id="2.40.30.170">
    <property type="match status" value="1"/>
</dbReference>
<evidence type="ECO:0000259" key="12">
    <source>
        <dbReference type="Pfam" id="PF26002"/>
    </source>
</evidence>
<dbReference type="InterPro" id="IPR058982">
    <property type="entry name" value="Beta-barrel_AprE"/>
</dbReference>
<feature type="coiled-coil region" evidence="10">
    <location>
        <begin position="259"/>
        <end position="286"/>
    </location>
</feature>
<dbReference type="PANTHER" id="PTHR30386">
    <property type="entry name" value="MEMBRANE FUSION SUBUNIT OF EMRAB-TOLC MULTIDRUG EFFLUX PUMP"/>
    <property type="match status" value="1"/>
</dbReference>
<feature type="domain" description="AprE-like beta-barrel" evidence="12">
    <location>
        <begin position="336"/>
        <end position="424"/>
    </location>
</feature>
<dbReference type="RefSeq" id="WP_176302167.1">
    <property type="nucleotide sequence ID" value="NZ_JABWCV010000002.1"/>
</dbReference>
<keyword evidence="7 9" id="KW-1133">Transmembrane helix</keyword>
<feature type="transmembrane region" description="Helical" evidence="9">
    <location>
        <begin position="32"/>
        <end position="51"/>
    </location>
</feature>
<evidence type="ECO:0000256" key="4">
    <source>
        <dbReference type="ARBA" id="ARBA00022475"/>
    </source>
</evidence>
<keyword evidence="3 9" id="KW-0813">Transport</keyword>
<dbReference type="Proteomes" id="UP000589984">
    <property type="component" value="Unassembled WGS sequence"/>
</dbReference>